<evidence type="ECO:0000313" key="2">
    <source>
        <dbReference type="EMBL" id="USC25862.1"/>
    </source>
</evidence>
<feature type="compositionally biased region" description="Pro residues" evidence="1">
    <location>
        <begin position="240"/>
        <end position="253"/>
    </location>
</feature>
<feature type="compositionally biased region" description="Low complexity" evidence="1">
    <location>
        <begin position="254"/>
        <end position="282"/>
    </location>
</feature>
<keyword evidence="3" id="KW-1185">Reference proteome</keyword>
<reference evidence="2" key="1">
    <citation type="journal article" date="2022" name="J. Invertebr. Pathol.">
        <title>Identification of a new nucleopolyhedrovirus isolated from the olive leaf moth, Palpita vitrealis, from two locations in Egypt.</title>
        <authorList>
            <person name="El-Salamouny S."/>
            <person name="Wennmann J.T."/>
            <person name="Kleespies R.G."/>
            <person name="Richert-Poggeler K.R."/>
            <person name="Mansour A."/>
            <person name="Awad M."/>
            <person name="Agamy E."/>
            <person name="Salama R."/>
            <person name="Jehle J.A."/>
        </authorList>
    </citation>
    <scope>NUCLEOTIDE SEQUENCE</scope>
    <source>
        <strain evidence="2">Giza 2005</strain>
    </source>
</reference>
<feature type="region of interest" description="Disordered" evidence="1">
    <location>
        <begin position="149"/>
        <end position="283"/>
    </location>
</feature>
<accession>A0AAE9LN55</accession>
<proteinExistence type="predicted"/>
<evidence type="ECO:0000256" key="1">
    <source>
        <dbReference type="SAM" id="MobiDB-lite"/>
    </source>
</evidence>
<dbReference type="PRINTS" id="PR01217">
    <property type="entry name" value="PRICHEXTENSN"/>
</dbReference>
<evidence type="ECO:0000313" key="3">
    <source>
        <dbReference type="Proteomes" id="UP001256712"/>
    </source>
</evidence>
<organism evidence="2 3">
    <name type="scientific">Palpita vitrealis nucleopolyhedrovirus</name>
    <dbReference type="NCBI Taxonomy" id="2951960"/>
    <lineage>
        <taxon>Viruses</taxon>
        <taxon>Viruses incertae sedis</taxon>
        <taxon>Naldaviricetes</taxon>
        <taxon>Lefavirales</taxon>
        <taxon>Baculoviridae</taxon>
        <taxon>Alphabaculovirus</taxon>
        <taxon>Alphabaculovirus pavitrealis</taxon>
    </lineage>
</organism>
<sequence>MANRRYESVQSYLFKNRNNKINAQQFFERIDSVEAQIIKNSIHNDTIVLTKDVILNLLKLANDVFDKTAYMYVDDNDLSRYYNVLTKMKRIVIGVSNAEQKQSLFDTIAYIEQALNSGGTVNDNEMTMLIADFYDVYSNYNMPQALPRNRTFQPSSEPVATVPIPPPPPMSSVSVPPTKVPIPPPMPSEPPLNDRQMLLEAIKDEKNRSRVKTPTSKIELAPPATIVVESNPESESNKSMPPPPPPPPPPTPPLASSTPLQPSLTSEKTTTPLPSSTPPTITDVLSELKSGTIRLKPTRPRPNIIETPKSANMIVNVLADAMNKRRVVMAKSSSEEMSNDDDWDDNRSDRAKTYDVKYVQTLFNVFTSSQVYVNENDDKINKILNDVQSLLQEKTPTNIDKARLLLQDLANSVSLKENLLDNPSALLETNPLFKTNPSLFYKSVEDLIFKFKYQDAENHLVFALTYAPKEYKLKELLSNVKKLSLSQQRTESTA</sequence>
<protein>
    <submittedName>
        <fullName evidence="2">Orf1629</fullName>
    </submittedName>
</protein>
<dbReference type="Proteomes" id="UP001256712">
    <property type="component" value="Segment"/>
</dbReference>
<name>A0AAE9LN55_9ABAC</name>
<feature type="compositionally biased region" description="Pro residues" evidence="1">
    <location>
        <begin position="178"/>
        <end position="190"/>
    </location>
</feature>
<dbReference type="EMBL" id="OL685370">
    <property type="protein sequence ID" value="USC25862.1"/>
    <property type="molecule type" value="Genomic_DNA"/>
</dbReference>